<dbReference type="GO" id="GO:0030599">
    <property type="term" value="F:pectinesterase activity"/>
    <property type="evidence" value="ECO:0007669"/>
    <property type="project" value="UniProtKB-EC"/>
</dbReference>
<organism evidence="7 8">
    <name type="scientific">Stephania japonica</name>
    <dbReference type="NCBI Taxonomy" id="461633"/>
    <lineage>
        <taxon>Eukaryota</taxon>
        <taxon>Viridiplantae</taxon>
        <taxon>Streptophyta</taxon>
        <taxon>Embryophyta</taxon>
        <taxon>Tracheophyta</taxon>
        <taxon>Spermatophyta</taxon>
        <taxon>Magnoliopsida</taxon>
        <taxon>Ranunculales</taxon>
        <taxon>Menispermaceae</taxon>
        <taxon>Menispermoideae</taxon>
        <taxon>Cissampelideae</taxon>
        <taxon>Stephania</taxon>
    </lineage>
</organism>
<gene>
    <name evidence="7" type="ORF">Sjap_015598</name>
</gene>
<proteinExistence type="inferred from homology"/>
<dbReference type="Pfam" id="PF01095">
    <property type="entry name" value="Pectinesterase"/>
    <property type="match status" value="1"/>
</dbReference>
<dbReference type="EMBL" id="JBBNAE010000006">
    <property type="protein sequence ID" value="KAK9116651.1"/>
    <property type="molecule type" value="Genomic_DNA"/>
</dbReference>
<dbReference type="InterPro" id="IPR000070">
    <property type="entry name" value="Pectinesterase_cat"/>
</dbReference>
<keyword evidence="5" id="KW-0063">Aspartyl esterase</keyword>
<dbReference type="AlphaFoldDB" id="A0AAP0NU42"/>
<accession>A0AAP0NU42</accession>
<reference evidence="7 8" key="1">
    <citation type="submission" date="2024-01" db="EMBL/GenBank/DDBJ databases">
        <title>Genome assemblies of Stephania.</title>
        <authorList>
            <person name="Yang L."/>
        </authorList>
    </citation>
    <scope>NUCLEOTIDE SEQUENCE [LARGE SCALE GENOMIC DNA]</scope>
    <source>
        <strain evidence="7">QJT</strain>
        <tissue evidence="7">Leaf</tissue>
    </source>
</reference>
<comment type="similarity">
    <text evidence="2">Belongs to the pectinesterase family.</text>
</comment>
<evidence type="ECO:0000256" key="2">
    <source>
        <dbReference type="ARBA" id="ARBA00008891"/>
    </source>
</evidence>
<dbReference type="GO" id="GO:0042545">
    <property type="term" value="P:cell wall modification"/>
    <property type="evidence" value="ECO:0007669"/>
    <property type="project" value="InterPro"/>
</dbReference>
<evidence type="ECO:0000313" key="8">
    <source>
        <dbReference type="Proteomes" id="UP001417504"/>
    </source>
</evidence>
<keyword evidence="8" id="KW-1185">Reference proteome</keyword>
<evidence type="ECO:0000256" key="1">
    <source>
        <dbReference type="ARBA" id="ARBA00005184"/>
    </source>
</evidence>
<protein>
    <recommendedName>
        <fullName evidence="3">pectinesterase</fullName>
        <ecNumber evidence="3">3.1.1.11</ecNumber>
    </recommendedName>
</protein>
<keyword evidence="4" id="KW-0378">Hydrolase</keyword>
<comment type="pathway">
    <text evidence="1">Glycan metabolism; pectin degradation; 2-dehydro-3-deoxy-D-gluconate from pectin: step 1/5.</text>
</comment>
<evidence type="ECO:0000256" key="3">
    <source>
        <dbReference type="ARBA" id="ARBA00013229"/>
    </source>
</evidence>
<comment type="caution">
    <text evidence="7">The sequence shown here is derived from an EMBL/GenBank/DDBJ whole genome shotgun (WGS) entry which is preliminary data.</text>
</comment>
<dbReference type="PANTHER" id="PTHR31321">
    <property type="entry name" value="ACYL-COA THIOESTER HYDROLASE YBHC-RELATED"/>
    <property type="match status" value="1"/>
</dbReference>
<feature type="domain" description="Pectinesterase catalytic" evidence="6">
    <location>
        <begin position="20"/>
        <end position="91"/>
    </location>
</feature>
<dbReference type="SUPFAM" id="SSF51126">
    <property type="entry name" value="Pectin lyase-like"/>
    <property type="match status" value="1"/>
</dbReference>
<dbReference type="GO" id="GO:0045490">
    <property type="term" value="P:pectin catabolic process"/>
    <property type="evidence" value="ECO:0007669"/>
    <property type="project" value="TreeGrafter"/>
</dbReference>
<dbReference type="PANTHER" id="PTHR31321:SF12">
    <property type="entry name" value="PECTINESTERASE 31"/>
    <property type="match status" value="1"/>
</dbReference>
<dbReference type="Proteomes" id="UP001417504">
    <property type="component" value="Unassembled WGS sequence"/>
</dbReference>
<dbReference type="InterPro" id="IPR012334">
    <property type="entry name" value="Pectin_lyas_fold"/>
</dbReference>
<sequence length="111" mass="13310">MCNHWQWRNFICTSWTTMGTFWKVVYAYTWMDACIKPVGWHNWGKSENERSACFYEYRCSGPGCNPLKRVTWARELVDDEAEQFLMHYFIDPNPDRPWLSQRMGLKVPFSA</sequence>
<dbReference type="InterPro" id="IPR011050">
    <property type="entry name" value="Pectin_lyase_fold/virulence"/>
</dbReference>
<evidence type="ECO:0000259" key="6">
    <source>
        <dbReference type="Pfam" id="PF01095"/>
    </source>
</evidence>
<evidence type="ECO:0000313" key="7">
    <source>
        <dbReference type="EMBL" id="KAK9116651.1"/>
    </source>
</evidence>
<name>A0AAP0NU42_9MAGN</name>
<evidence type="ECO:0000256" key="5">
    <source>
        <dbReference type="ARBA" id="ARBA00023085"/>
    </source>
</evidence>
<dbReference type="EC" id="3.1.1.11" evidence="3"/>
<dbReference type="Gene3D" id="2.160.20.10">
    <property type="entry name" value="Single-stranded right-handed beta-helix, Pectin lyase-like"/>
    <property type="match status" value="1"/>
</dbReference>
<evidence type="ECO:0000256" key="4">
    <source>
        <dbReference type="ARBA" id="ARBA00022801"/>
    </source>
</evidence>